<proteinExistence type="predicted"/>
<evidence type="ECO:0000256" key="1">
    <source>
        <dbReference type="SAM" id="MobiDB-lite"/>
    </source>
</evidence>
<dbReference type="RefSeq" id="WP_157718661.1">
    <property type="nucleotide sequence ID" value="NZ_LT629748.1"/>
</dbReference>
<feature type="region of interest" description="Disordered" evidence="1">
    <location>
        <begin position="33"/>
        <end position="53"/>
    </location>
</feature>
<protein>
    <submittedName>
        <fullName evidence="2">Uncharacterized protein</fullName>
    </submittedName>
</protein>
<dbReference type="STRING" id="797277.SAMN05216198_2263"/>
<dbReference type="Proteomes" id="UP000243426">
    <property type="component" value="Chromosome I"/>
</dbReference>
<dbReference type="EMBL" id="LT629748">
    <property type="protein sequence ID" value="SDS57688.1"/>
    <property type="molecule type" value="Genomic_DNA"/>
</dbReference>
<keyword evidence="3" id="KW-1185">Reference proteome</keyword>
<evidence type="ECO:0000313" key="2">
    <source>
        <dbReference type="EMBL" id="SDS57688.1"/>
    </source>
</evidence>
<dbReference type="AlphaFoldDB" id="A0A1H1TBZ1"/>
<organism evidence="2 3">
    <name type="scientific">Halopseudomonas litoralis</name>
    <dbReference type="NCBI Taxonomy" id="797277"/>
    <lineage>
        <taxon>Bacteria</taxon>
        <taxon>Pseudomonadati</taxon>
        <taxon>Pseudomonadota</taxon>
        <taxon>Gammaproteobacteria</taxon>
        <taxon>Pseudomonadales</taxon>
        <taxon>Pseudomonadaceae</taxon>
        <taxon>Halopseudomonas</taxon>
    </lineage>
</organism>
<gene>
    <name evidence="2" type="ORF">SAMN05216198_2263</name>
</gene>
<accession>A0A1H1TBZ1</accession>
<sequence length="53" mass="5718">MFAFNLVIGVVARSFNLFQENFSDTLTAPKATAADTQGIGRQDKTFSPPLGQV</sequence>
<name>A0A1H1TBZ1_9GAMM</name>
<evidence type="ECO:0000313" key="3">
    <source>
        <dbReference type="Proteomes" id="UP000243426"/>
    </source>
</evidence>
<reference evidence="3" key="1">
    <citation type="submission" date="2016-10" db="EMBL/GenBank/DDBJ databases">
        <authorList>
            <person name="Varghese N."/>
            <person name="Submissions S."/>
        </authorList>
    </citation>
    <scope>NUCLEOTIDE SEQUENCE [LARGE SCALE GENOMIC DNA]</scope>
    <source>
        <strain evidence="3">2SM5</strain>
    </source>
</reference>